<reference evidence="2" key="1">
    <citation type="submission" date="2023-05" db="EMBL/GenBank/DDBJ databases">
        <title>Anaerotaeda fermentans gen. nov., sp. nov., a novel anaerobic planctomycete of the new family within the order Sedimentisphaerales isolated from Taman Peninsula, Russia.</title>
        <authorList>
            <person name="Khomyakova M.A."/>
            <person name="Merkel A.Y."/>
            <person name="Slobodkin A.I."/>
        </authorList>
    </citation>
    <scope>NUCLEOTIDE SEQUENCE</scope>
    <source>
        <strain evidence="2">M17dextr</strain>
    </source>
</reference>
<protein>
    <submittedName>
        <fullName evidence="2">DUF6057 family protein</fullName>
    </submittedName>
</protein>
<keyword evidence="1" id="KW-1133">Transmembrane helix</keyword>
<feature type="transmembrane region" description="Helical" evidence="1">
    <location>
        <begin position="173"/>
        <end position="198"/>
    </location>
</feature>
<feature type="transmembrane region" description="Helical" evidence="1">
    <location>
        <begin position="23"/>
        <end position="40"/>
    </location>
</feature>
<feature type="transmembrane region" description="Helical" evidence="1">
    <location>
        <begin position="250"/>
        <end position="278"/>
    </location>
</feature>
<keyword evidence="1" id="KW-0812">Transmembrane</keyword>
<feature type="transmembrane region" description="Helical" evidence="1">
    <location>
        <begin position="299"/>
        <end position="321"/>
    </location>
</feature>
<dbReference type="Proteomes" id="UP001431776">
    <property type="component" value="Unassembled WGS sequence"/>
</dbReference>
<organism evidence="2 3">
    <name type="scientific">Anaerobaca lacustris</name>
    <dbReference type="NCBI Taxonomy" id="3044600"/>
    <lineage>
        <taxon>Bacteria</taxon>
        <taxon>Pseudomonadati</taxon>
        <taxon>Planctomycetota</taxon>
        <taxon>Phycisphaerae</taxon>
        <taxon>Sedimentisphaerales</taxon>
        <taxon>Anaerobacaceae</taxon>
        <taxon>Anaerobaca</taxon>
    </lineage>
</organism>
<evidence type="ECO:0000313" key="3">
    <source>
        <dbReference type="Proteomes" id="UP001431776"/>
    </source>
</evidence>
<dbReference type="Pfam" id="PF19529">
    <property type="entry name" value="DUF6057"/>
    <property type="match status" value="1"/>
</dbReference>
<feature type="transmembrane region" description="Helical" evidence="1">
    <location>
        <begin position="92"/>
        <end position="112"/>
    </location>
</feature>
<comment type="caution">
    <text evidence="2">The sequence shown here is derived from an EMBL/GenBank/DDBJ whole genome shotgun (WGS) entry which is preliminary data.</text>
</comment>
<dbReference type="InterPro" id="IPR045692">
    <property type="entry name" value="DUF6057"/>
</dbReference>
<dbReference type="RefSeq" id="WP_349246319.1">
    <property type="nucleotide sequence ID" value="NZ_JASCXX010000026.1"/>
</dbReference>
<keyword evidence="1" id="KW-0472">Membrane</keyword>
<gene>
    <name evidence="2" type="ORF">QJ522_17755</name>
</gene>
<name>A0AAW6U1Z3_9BACT</name>
<feature type="transmembrane region" description="Helical" evidence="1">
    <location>
        <begin position="210"/>
        <end position="230"/>
    </location>
</feature>
<feature type="transmembrane region" description="Helical" evidence="1">
    <location>
        <begin position="142"/>
        <end position="161"/>
    </location>
</feature>
<accession>A0AAW6U1Z3</accession>
<evidence type="ECO:0000256" key="1">
    <source>
        <dbReference type="SAM" id="Phobius"/>
    </source>
</evidence>
<sequence>MRNDNRIRRGDENRADRLRWERWLWAGLFLGLFVYVWMGIRPQWLHSGFGVFVAYPVFSWESAFLRSALSVPGGPLNALAALLAQTYRSPSLGALAIVAVSGVLFGGVLCLLRSMRAARLRDLAWVPAIVASMIYSRYDDPLPALLALGLSIWMAVLYQVVPMRTLPVQAGVFGVLFALAYWWAGAAAFVFAGVVCLIEALQHRKTLAAIVQVVLAGGAAIVLGRFIFGLEPRAIYSVGTLWDSSGRFEFAAFSHSLIVVLYAFVPALVLTVSLGRVLAGVQRRSCVPARQGERGRSPYLLWTVARVLAVIVTTAVCLMVSRNHLRDERALHHYAQQRDWEQVVALAHRMRGKRPFTRSGVFDTNRALAHLGRLGDELCAYPQDETRTLFLGFDAMFGRFQHAKLLELYLDLGCPNAAEKNAYELLDNEGPSPYVLEAMVRIHLAKGRHESARIAFEALRKYAGSGRYIRQWQDVITDPAKADSHPLVRAWRRAQATTDHAVAGIAFEPLLRRLLHDTPDHRLAFEYLMAHFLLKHQRAAIVSGLPLLAPLGYTRLPHHYAEAVLVHSLETKAPPDMRGWTIDPEVNDRFRQIRAAVQNARGDNQAVFDTLAARYGDTYTFYSLFNVCGVR</sequence>
<keyword evidence="3" id="KW-1185">Reference proteome</keyword>
<proteinExistence type="predicted"/>
<evidence type="ECO:0000313" key="2">
    <source>
        <dbReference type="EMBL" id="MDI6450910.1"/>
    </source>
</evidence>
<dbReference type="AlphaFoldDB" id="A0AAW6U1Z3"/>
<dbReference type="EMBL" id="JASCXX010000026">
    <property type="protein sequence ID" value="MDI6450910.1"/>
    <property type="molecule type" value="Genomic_DNA"/>
</dbReference>